<comment type="caution">
    <text evidence="2">The sequence shown here is derived from an EMBL/GenBank/DDBJ whole genome shotgun (WGS) entry which is preliminary data.</text>
</comment>
<organism evidence="2 3">
    <name type="scientific">Actinospica durhamensis</name>
    <dbReference type="NCBI Taxonomy" id="1508375"/>
    <lineage>
        <taxon>Bacteria</taxon>
        <taxon>Bacillati</taxon>
        <taxon>Actinomycetota</taxon>
        <taxon>Actinomycetes</taxon>
        <taxon>Catenulisporales</taxon>
        <taxon>Actinospicaceae</taxon>
        <taxon>Actinospica</taxon>
    </lineage>
</organism>
<evidence type="ECO:0000256" key="1">
    <source>
        <dbReference type="SAM" id="MobiDB-lite"/>
    </source>
</evidence>
<evidence type="ECO:0000313" key="3">
    <source>
        <dbReference type="Proteomes" id="UP000675781"/>
    </source>
</evidence>
<name>A0A941EYY7_9ACTN</name>
<keyword evidence="3" id="KW-1185">Reference proteome</keyword>
<gene>
    <name evidence="2" type="ORF">KDL01_37905</name>
</gene>
<feature type="region of interest" description="Disordered" evidence="1">
    <location>
        <begin position="70"/>
        <end position="124"/>
    </location>
</feature>
<evidence type="ECO:0000313" key="2">
    <source>
        <dbReference type="EMBL" id="MBR7839103.1"/>
    </source>
</evidence>
<proteinExistence type="predicted"/>
<reference evidence="2" key="1">
    <citation type="submission" date="2021-04" db="EMBL/GenBank/DDBJ databases">
        <title>Genome based classification of Actinospica acidithermotolerans sp. nov., an actinobacterium isolated from an Indonesian hot spring.</title>
        <authorList>
            <person name="Kusuma A.B."/>
            <person name="Putra K.E."/>
            <person name="Nafisah S."/>
            <person name="Loh J."/>
            <person name="Nouioui I."/>
            <person name="Goodfellow M."/>
        </authorList>
    </citation>
    <scope>NUCLEOTIDE SEQUENCE</scope>
    <source>
        <strain evidence="2">CSCA 57</strain>
    </source>
</reference>
<dbReference type="AlphaFoldDB" id="A0A941EYY7"/>
<protein>
    <submittedName>
        <fullName evidence="2">Helix-turn-helix domain-containing protein</fullName>
    </submittedName>
</protein>
<accession>A0A941EYY7</accession>
<dbReference type="Proteomes" id="UP000675781">
    <property type="component" value="Unassembled WGS sequence"/>
</dbReference>
<dbReference type="EMBL" id="JAGSOG010000378">
    <property type="protein sequence ID" value="MBR7839103.1"/>
    <property type="molecule type" value="Genomic_DNA"/>
</dbReference>
<dbReference type="RefSeq" id="WP_212533545.1">
    <property type="nucleotide sequence ID" value="NZ_JAGSOG010000378.1"/>
</dbReference>
<sequence>MSANKPPTRGDALDLPPMIDLATAARYLGIGRTTAYALAAKDALPVPVLRIGTALRVPTAPLLKILGITPPDVTDAGTEPGAADPAVARESAALSAPVPRGREDPSRPPLRYPAKWSVDQPRTR</sequence>